<keyword evidence="2" id="KW-0862">Zinc</keyword>
<dbReference type="RefSeq" id="XP_056041624.1">
    <property type="nucleotide sequence ID" value="XM_056190414.1"/>
</dbReference>
<organism evidence="6 7">
    <name type="scientific">Lipomyces tetrasporus</name>
    <dbReference type="NCBI Taxonomy" id="54092"/>
    <lineage>
        <taxon>Eukaryota</taxon>
        <taxon>Fungi</taxon>
        <taxon>Dikarya</taxon>
        <taxon>Ascomycota</taxon>
        <taxon>Saccharomycotina</taxon>
        <taxon>Lipomycetes</taxon>
        <taxon>Lipomycetales</taxon>
        <taxon>Lipomycetaceae</taxon>
        <taxon>Lipomyces</taxon>
    </lineage>
</organism>
<comment type="caution">
    <text evidence="6">The sequence shown here is derived from an EMBL/GenBank/DDBJ whole genome shotgun (WGS) entry which is preliminary data.</text>
</comment>
<name>A0AAD7QN00_9ASCO</name>
<dbReference type="PANTHER" id="PTHR47660:SF3">
    <property type="entry name" value="FINGER DOMAIN PROTEIN, PUTATIVE (AFU_ORTHOLOGUE AFUA_4G03310)-RELATED"/>
    <property type="match status" value="1"/>
</dbReference>
<dbReference type="AlphaFoldDB" id="A0AAD7QN00"/>
<dbReference type="Proteomes" id="UP001217417">
    <property type="component" value="Unassembled WGS sequence"/>
</dbReference>
<keyword evidence="7" id="KW-1185">Reference proteome</keyword>
<accession>A0AAD7QN00</accession>
<sequence>MVNLQDLAHSSSRQGLVYAVDQHRARPRWEDWIVAEAKRSDEHSSVMYLFDSILSAEENLPTFLGTELQELPAPANKSLWQAQARCDW</sequence>
<evidence type="ECO:0000313" key="7">
    <source>
        <dbReference type="Proteomes" id="UP001217417"/>
    </source>
</evidence>
<keyword evidence="4" id="KW-0804">Transcription</keyword>
<dbReference type="PANTHER" id="PTHR47660">
    <property type="entry name" value="TRANSCRIPTION FACTOR WITH C2H2 AND ZN(2)-CYS(6) DNA BINDING DOMAIN (EUROFUNG)-RELATED-RELATED"/>
    <property type="match status" value="1"/>
</dbReference>
<evidence type="ECO:0000256" key="1">
    <source>
        <dbReference type="ARBA" id="ARBA00022723"/>
    </source>
</evidence>
<dbReference type="GO" id="GO:0046872">
    <property type="term" value="F:metal ion binding"/>
    <property type="evidence" value="ECO:0007669"/>
    <property type="project" value="UniProtKB-KW"/>
</dbReference>
<evidence type="ECO:0000256" key="5">
    <source>
        <dbReference type="ARBA" id="ARBA00023242"/>
    </source>
</evidence>
<dbReference type="GeneID" id="80885580"/>
<reference evidence="6" key="1">
    <citation type="submission" date="2023-03" db="EMBL/GenBank/DDBJ databases">
        <title>Near-Complete genome sequence of Lipomyces tetrasporous NRRL Y-64009, an oleaginous yeast capable of growing on lignocellulosic hydrolysates.</title>
        <authorList>
            <consortium name="Lawrence Berkeley National Laboratory"/>
            <person name="Jagtap S.S."/>
            <person name="Liu J.-J."/>
            <person name="Walukiewicz H.E."/>
            <person name="Pangilinan J."/>
            <person name="Lipzen A."/>
            <person name="Ahrendt S."/>
            <person name="Koriabine M."/>
            <person name="Cobaugh K."/>
            <person name="Salamov A."/>
            <person name="Yoshinaga Y."/>
            <person name="Ng V."/>
            <person name="Daum C."/>
            <person name="Grigoriev I.V."/>
            <person name="Slininger P.J."/>
            <person name="Dien B.S."/>
            <person name="Jin Y.-S."/>
            <person name="Rao C.V."/>
        </authorList>
    </citation>
    <scope>NUCLEOTIDE SEQUENCE</scope>
    <source>
        <strain evidence="6">NRRL Y-64009</strain>
    </source>
</reference>
<protein>
    <submittedName>
        <fullName evidence="6">Uncharacterized protein</fullName>
    </submittedName>
</protein>
<dbReference type="EMBL" id="JARPMG010000009">
    <property type="protein sequence ID" value="KAJ8098174.1"/>
    <property type="molecule type" value="Genomic_DNA"/>
</dbReference>
<evidence type="ECO:0000256" key="2">
    <source>
        <dbReference type="ARBA" id="ARBA00022833"/>
    </source>
</evidence>
<gene>
    <name evidence="6" type="ORF">POJ06DRAFT_292945</name>
</gene>
<evidence type="ECO:0000313" key="6">
    <source>
        <dbReference type="EMBL" id="KAJ8098174.1"/>
    </source>
</evidence>
<keyword evidence="5" id="KW-0539">Nucleus</keyword>
<proteinExistence type="predicted"/>
<keyword evidence="3" id="KW-0805">Transcription regulation</keyword>
<evidence type="ECO:0000256" key="3">
    <source>
        <dbReference type="ARBA" id="ARBA00023015"/>
    </source>
</evidence>
<keyword evidence="1" id="KW-0479">Metal-binding</keyword>
<evidence type="ECO:0000256" key="4">
    <source>
        <dbReference type="ARBA" id="ARBA00023163"/>
    </source>
</evidence>